<dbReference type="Proteomes" id="UP000266861">
    <property type="component" value="Unassembled WGS sequence"/>
</dbReference>
<protein>
    <recommendedName>
        <fullName evidence="7">Fe2OG dioxygenase domain-containing protein</fullName>
    </recommendedName>
</protein>
<keyword evidence="2" id="KW-0479">Metal-binding</keyword>
<evidence type="ECO:0000313" key="8">
    <source>
        <dbReference type="EMBL" id="RHZ88468.1"/>
    </source>
</evidence>
<gene>
    <name evidence="8" type="ORF">Glove_22g17</name>
</gene>
<feature type="compositionally biased region" description="Low complexity" evidence="6">
    <location>
        <begin position="9"/>
        <end position="21"/>
    </location>
</feature>
<dbReference type="GO" id="GO:0005783">
    <property type="term" value="C:endoplasmic reticulum"/>
    <property type="evidence" value="ECO:0007669"/>
    <property type="project" value="TreeGrafter"/>
</dbReference>
<evidence type="ECO:0000313" key="9">
    <source>
        <dbReference type="Proteomes" id="UP000266861"/>
    </source>
</evidence>
<evidence type="ECO:0000256" key="1">
    <source>
        <dbReference type="ARBA" id="ARBA00001961"/>
    </source>
</evidence>
<dbReference type="InterPro" id="IPR044862">
    <property type="entry name" value="Pro_4_hyd_alph_FE2OG_OXY"/>
</dbReference>
<sequence>MPKNKSSKNVKNVKSVKSVKSVKNDDKNQIPINSTVKPSLKLLKWPTISFKSNLQLKTLLENQIVIIPSFLTSQECTNLINFIDQNIPLEKISITSFKKKSDEAFRDNDRFSIEDIKFAEYLYNDTGLSSLISQQQHSQQSWTSSLLKNNDNDKVSGLNSNIRIYKYNTGQRFEQHYDDSVKDFLGRKSDWTLLIYLNGGENDYEMPLLGGETVFYKSKKHEIIVKPERGMALLHKHGHDCLLHEAKEVKKGFKYVLRSDLMFS</sequence>
<dbReference type="Pfam" id="PF13640">
    <property type="entry name" value="2OG-FeII_Oxy_3"/>
    <property type="match status" value="1"/>
</dbReference>
<dbReference type="GO" id="GO:0004656">
    <property type="term" value="F:procollagen-proline 4-dioxygenase activity"/>
    <property type="evidence" value="ECO:0007669"/>
    <property type="project" value="TreeGrafter"/>
</dbReference>
<dbReference type="InterPro" id="IPR006620">
    <property type="entry name" value="Pro_4_hyd_alph"/>
</dbReference>
<accession>A0A397JNR4</accession>
<organism evidence="8 9">
    <name type="scientific">Diversispora epigaea</name>
    <dbReference type="NCBI Taxonomy" id="1348612"/>
    <lineage>
        <taxon>Eukaryota</taxon>
        <taxon>Fungi</taxon>
        <taxon>Fungi incertae sedis</taxon>
        <taxon>Mucoromycota</taxon>
        <taxon>Glomeromycotina</taxon>
        <taxon>Glomeromycetes</taxon>
        <taxon>Diversisporales</taxon>
        <taxon>Diversisporaceae</taxon>
        <taxon>Diversispora</taxon>
    </lineage>
</organism>
<proteinExistence type="predicted"/>
<dbReference type="SMART" id="SM00702">
    <property type="entry name" value="P4Hc"/>
    <property type="match status" value="1"/>
</dbReference>
<comment type="caution">
    <text evidence="8">The sequence shown here is derived from an EMBL/GenBank/DDBJ whole genome shotgun (WGS) entry which is preliminary data.</text>
</comment>
<dbReference type="InterPro" id="IPR005123">
    <property type="entry name" value="Oxoglu/Fe-dep_dioxygenase_dom"/>
</dbReference>
<keyword evidence="3" id="KW-0223">Dioxygenase</keyword>
<dbReference type="AlphaFoldDB" id="A0A397JNR4"/>
<name>A0A397JNR4_9GLOM</name>
<keyword evidence="9" id="KW-1185">Reference proteome</keyword>
<comment type="cofactor">
    <cofactor evidence="1">
        <name>L-ascorbate</name>
        <dbReference type="ChEBI" id="CHEBI:38290"/>
    </cofactor>
</comment>
<evidence type="ECO:0000256" key="6">
    <source>
        <dbReference type="SAM" id="MobiDB-lite"/>
    </source>
</evidence>
<feature type="domain" description="Fe2OG dioxygenase" evidence="7">
    <location>
        <begin position="157"/>
        <end position="263"/>
    </location>
</feature>
<feature type="region of interest" description="Disordered" evidence="6">
    <location>
        <begin position="1"/>
        <end position="24"/>
    </location>
</feature>
<keyword evidence="5" id="KW-0408">Iron</keyword>
<keyword evidence="4" id="KW-0560">Oxidoreductase</keyword>
<dbReference type="OrthoDB" id="69177at2759"/>
<evidence type="ECO:0000256" key="3">
    <source>
        <dbReference type="ARBA" id="ARBA00022964"/>
    </source>
</evidence>
<dbReference type="InterPro" id="IPR045054">
    <property type="entry name" value="P4HA-like"/>
</dbReference>
<reference evidence="8 9" key="1">
    <citation type="submission" date="2018-08" db="EMBL/GenBank/DDBJ databases">
        <title>Genome and evolution of the arbuscular mycorrhizal fungus Diversispora epigaea (formerly Glomus versiforme) and its bacterial endosymbionts.</title>
        <authorList>
            <person name="Sun X."/>
            <person name="Fei Z."/>
            <person name="Harrison M."/>
        </authorList>
    </citation>
    <scope>NUCLEOTIDE SEQUENCE [LARGE SCALE GENOMIC DNA]</scope>
    <source>
        <strain evidence="8 9">IT104</strain>
    </source>
</reference>
<evidence type="ECO:0000259" key="7">
    <source>
        <dbReference type="PROSITE" id="PS51471"/>
    </source>
</evidence>
<dbReference type="Gene3D" id="2.60.120.620">
    <property type="entry name" value="q2cbj1_9rhob like domain"/>
    <property type="match status" value="1"/>
</dbReference>
<dbReference type="GO" id="GO:0031418">
    <property type="term" value="F:L-ascorbic acid binding"/>
    <property type="evidence" value="ECO:0007669"/>
    <property type="project" value="InterPro"/>
</dbReference>
<evidence type="ECO:0000256" key="4">
    <source>
        <dbReference type="ARBA" id="ARBA00023002"/>
    </source>
</evidence>
<dbReference type="PANTHER" id="PTHR10869">
    <property type="entry name" value="PROLYL 4-HYDROXYLASE ALPHA SUBUNIT"/>
    <property type="match status" value="1"/>
</dbReference>
<dbReference type="GO" id="GO:0005506">
    <property type="term" value="F:iron ion binding"/>
    <property type="evidence" value="ECO:0007669"/>
    <property type="project" value="InterPro"/>
</dbReference>
<dbReference type="PANTHER" id="PTHR10869:SF236">
    <property type="entry name" value="PROLYL 4-HYDROXYLASE ALPHA SUBUNIT DOMAIN-CONTAINING PROTEIN"/>
    <property type="match status" value="1"/>
</dbReference>
<evidence type="ECO:0000256" key="2">
    <source>
        <dbReference type="ARBA" id="ARBA00022723"/>
    </source>
</evidence>
<dbReference type="EMBL" id="PQFF01000020">
    <property type="protein sequence ID" value="RHZ88468.1"/>
    <property type="molecule type" value="Genomic_DNA"/>
</dbReference>
<evidence type="ECO:0000256" key="5">
    <source>
        <dbReference type="ARBA" id="ARBA00023004"/>
    </source>
</evidence>
<dbReference type="PROSITE" id="PS51471">
    <property type="entry name" value="FE2OG_OXY"/>
    <property type="match status" value="1"/>
</dbReference>